<dbReference type="Gramene" id="OMO61276">
    <property type="protein sequence ID" value="OMO61276"/>
    <property type="gene ID" value="CCACVL1_23630"/>
</dbReference>
<evidence type="ECO:0000256" key="2">
    <source>
        <dbReference type="ARBA" id="ARBA00022980"/>
    </source>
</evidence>
<keyword evidence="6" id="KW-1185">Reference proteome</keyword>
<dbReference type="InterPro" id="IPR044695">
    <property type="entry name" value="Ribosomal_bTHXc/bTHXc_plant"/>
</dbReference>
<evidence type="ECO:0000256" key="3">
    <source>
        <dbReference type="ARBA" id="ARBA00023274"/>
    </source>
</evidence>
<sequence>MAAAERGGEFSSGRQGNGDDAVVRRGRKEGDDRPAAFSNISFSASPSGAVAMGAPVLCGRGDKKTKKGKIFKGPYGNARPKKEKMIERIKDKGQRKPLLQSNNLYLVKEAEQIGSGKSLQDVGFERLNHPLDFAA</sequence>
<proteinExistence type="inferred from homology"/>
<keyword evidence="3" id="KW-0687">Ribonucleoprotein</keyword>
<gene>
    <name evidence="5" type="ORF">CCACVL1_23630</name>
</gene>
<dbReference type="GO" id="GO:1990904">
    <property type="term" value="C:ribonucleoprotein complex"/>
    <property type="evidence" value="ECO:0007669"/>
    <property type="project" value="UniProtKB-KW"/>
</dbReference>
<evidence type="ECO:0000256" key="1">
    <source>
        <dbReference type="ARBA" id="ARBA00010834"/>
    </source>
</evidence>
<dbReference type="EMBL" id="AWWV01013524">
    <property type="protein sequence ID" value="OMO61276.1"/>
    <property type="molecule type" value="Genomic_DNA"/>
</dbReference>
<evidence type="ECO:0000313" key="6">
    <source>
        <dbReference type="Proteomes" id="UP000188268"/>
    </source>
</evidence>
<dbReference type="PANTHER" id="PTHR34550">
    <property type="entry name" value="30S RIBOSOMAL PROTEIN S31, CHLOROPLASTIC"/>
    <property type="match status" value="1"/>
</dbReference>
<reference evidence="5 6" key="1">
    <citation type="submission" date="2013-09" db="EMBL/GenBank/DDBJ databases">
        <title>Corchorus capsularis genome sequencing.</title>
        <authorList>
            <person name="Alam M."/>
            <person name="Haque M.S."/>
            <person name="Islam M.S."/>
            <person name="Emdad E.M."/>
            <person name="Islam M.M."/>
            <person name="Ahmed B."/>
            <person name="Halim A."/>
            <person name="Hossen Q.M.M."/>
            <person name="Hossain M.Z."/>
            <person name="Ahmed R."/>
            <person name="Khan M.M."/>
            <person name="Islam R."/>
            <person name="Rashid M.M."/>
            <person name="Khan S.A."/>
            <person name="Rahman M.S."/>
            <person name="Alam M."/>
        </authorList>
    </citation>
    <scope>NUCLEOTIDE SEQUENCE [LARGE SCALE GENOMIC DNA]</scope>
    <source>
        <strain evidence="6">cv. CVL-1</strain>
        <tissue evidence="5">Whole seedling</tissue>
    </source>
</reference>
<keyword evidence="2 5" id="KW-0689">Ribosomal protein</keyword>
<protein>
    <submittedName>
        <fullName evidence="5">Putative 30S ribosomal protein S31, mitochondrial</fullName>
    </submittedName>
</protein>
<feature type="region of interest" description="Disordered" evidence="4">
    <location>
        <begin position="1"/>
        <end position="43"/>
    </location>
</feature>
<comment type="caution">
    <text evidence="5">The sequence shown here is derived from an EMBL/GenBank/DDBJ whole genome shotgun (WGS) entry which is preliminary data.</text>
</comment>
<dbReference type="NCBIfam" id="TIGR04560">
    <property type="entry name" value="ribo_THX"/>
    <property type="match status" value="1"/>
</dbReference>
<accession>A0A1R3GT96</accession>
<dbReference type="InterPro" id="IPR030826">
    <property type="entry name" value="Ribosomal_bTHX/bTHXc/bTHXm"/>
</dbReference>
<dbReference type="AlphaFoldDB" id="A0A1R3GT96"/>
<dbReference type="GO" id="GO:0005840">
    <property type="term" value="C:ribosome"/>
    <property type="evidence" value="ECO:0007669"/>
    <property type="project" value="UniProtKB-KW"/>
</dbReference>
<organism evidence="5 6">
    <name type="scientific">Corchorus capsularis</name>
    <name type="common">Jute</name>
    <dbReference type="NCBI Taxonomy" id="210143"/>
    <lineage>
        <taxon>Eukaryota</taxon>
        <taxon>Viridiplantae</taxon>
        <taxon>Streptophyta</taxon>
        <taxon>Embryophyta</taxon>
        <taxon>Tracheophyta</taxon>
        <taxon>Spermatophyta</taxon>
        <taxon>Magnoliopsida</taxon>
        <taxon>eudicotyledons</taxon>
        <taxon>Gunneridae</taxon>
        <taxon>Pentapetalae</taxon>
        <taxon>rosids</taxon>
        <taxon>malvids</taxon>
        <taxon>Malvales</taxon>
        <taxon>Malvaceae</taxon>
        <taxon>Grewioideae</taxon>
        <taxon>Apeibeae</taxon>
        <taxon>Corchorus</taxon>
    </lineage>
</organism>
<evidence type="ECO:0000256" key="4">
    <source>
        <dbReference type="SAM" id="MobiDB-lite"/>
    </source>
</evidence>
<dbReference type="Pfam" id="PF17067">
    <property type="entry name" value="RPS31"/>
    <property type="match status" value="1"/>
</dbReference>
<comment type="similarity">
    <text evidence="1">Belongs to the bacterial ribosomal protein bTHX family.</text>
</comment>
<dbReference type="GO" id="GO:0032544">
    <property type="term" value="P:plastid translation"/>
    <property type="evidence" value="ECO:0007669"/>
    <property type="project" value="TreeGrafter"/>
</dbReference>
<dbReference type="PANTHER" id="PTHR34550:SF3">
    <property type="entry name" value="SMALL RIBOSOMAL SUBUNIT PROTEIN BTHXM"/>
    <property type="match status" value="1"/>
</dbReference>
<dbReference type="Proteomes" id="UP000188268">
    <property type="component" value="Unassembled WGS sequence"/>
</dbReference>
<name>A0A1R3GT96_COCAP</name>
<evidence type="ECO:0000313" key="5">
    <source>
        <dbReference type="EMBL" id="OMO61276.1"/>
    </source>
</evidence>
<dbReference type="GO" id="GO:0009536">
    <property type="term" value="C:plastid"/>
    <property type="evidence" value="ECO:0007669"/>
    <property type="project" value="TreeGrafter"/>
</dbReference>
<dbReference type="STRING" id="210143.A0A1R3GT96"/>